<dbReference type="InterPro" id="IPR008490">
    <property type="entry name" value="Transposase_InsH_N"/>
</dbReference>
<dbReference type="AlphaFoldDB" id="A0A1B9F7V4"/>
<evidence type="ECO:0000259" key="1">
    <source>
        <dbReference type="Pfam" id="PF05598"/>
    </source>
</evidence>
<dbReference type="RefSeq" id="WP_244155288.1">
    <property type="nucleotide sequence ID" value="NZ_MAGO01000002.1"/>
</dbReference>
<dbReference type="EMBL" id="MAGO01000002">
    <property type="protein sequence ID" value="OCC15980.1"/>
    <property type="molecule type" value="Genomic_DNA"/>
</dbReference>
<evidence type="ECO:0000313" key="2">
    <source>
        <dbReference type="EMBL" id="OCC15980.1"/>
    </source>
</evidence>
<organism evidence="2 3">
    <name type="scientific">Dissulfuribacter thermophilus</name>
    <dbReference type="NCBI Taxonomy" id="1156395"/>
    <lineage>
        <taxon>Bacteria</taxon>
        <taxon>Pseudomonadati</taxon>
        <taxon>Thermodesulfobacteriota</taxon>
        <taxon>Dissulfuribacteria</taxon>
        <taxon>Dissulfuribacterales</taxon>
        <taxon>Dissulfuribacteraceae</taxon>
        <taxon>Dissulfuribacter</taxon>
    </lineage>
</organism>
<name>A0A1B9F7V4_9BACT</name>
<reference evidence="2 3" key="1">
    <citation type="submission" date="2016-06" db="EMBL/GenBank/DDBJ databases">
        <title>Respiratory ammonification of nitrate coupled to the oxidation of elemental sulfur in deep-sea autotrophic thermophilic bacteria.</title>
        <authorList>
            <person name="Slobodkina G.B."/>
            <person name="Mardanov A.V."/>
            <person name="Ravin N.V."/>
            <person name="Frolova A.A."/>
            <person name="Viryasiv M.B."/>
            <person name="Chernyh N.A."/>
            <person name="Bonch-Osmolovskaya E.A."/>
            <person name="Slobodkin A.I."/>
        </authorList>
    </citation>
    <scope>NUCLEOTIDE SEQUENCE [LARGE SCALE GENOMIC DNA]</scope>
    <source>
        <strain evidence="2 3">S69</strain>
    </source>
</reference>
<dbReference type="STRING" id="1156395.DBT_0442"/>
<dbReference type="PANTHER" id="PTHR33408">
    <property type="entry name" value="TRANSPOSASE"/>
    <property type="match status" value="1"/>
</dbReference>
<gene>
    <name evidence="2" type="ORF">DBT_0442</name>
</gene>
<dbReference type="Proteomes" id="UP000093080">
    <property type="component" value="Unassembled WGS sequence"/>
</dbReference>
<protein>
    <submittedName>
        <fullName evidence="2">Mobile element protein</fullName>
    </submittedName>
</protein>
<evidence type="ECO:0000313" key="3">
    <source>
        <dbReference type="Proteomes" id="UP000093080"/>
    </source>
</evidence>
<keyword evidence="3" id="KW-1185">Reference proteome</keyword>
<comment type="caution">
    <text evidence="2">The sequence shown here is derived from an EMBL/GenBank/DDBJ whole genome shotgun (WGS) entry which is preliminary data.</text>
</comment>
<dbReference type="Pfam" id="PF05598">
    <property type="entry name" value="DUF772"/>
    <property type="match status" value="1"/>
</dbReference>
<sequence>MGAPAYEPAILLKIILYAYSRGIVSSRKIAQCCRENVIFMALSSDTRSQFTT</sequence>
<proteinExistence type="predicted"/>
<accession>A0A1B9F7V4</accession>
<feature type="domain" description="Transposase InsH N-terminal" evidence="1">
    <location>
        <begin position="2"/>
        <end position="45"/>
    </location>
</feature>